<reference evidence="2 3" key="1">
    <citation type="journal article" date="2007" name="Nat. Genet.">
        <title>Comparative genomic analysis of three Leishmania species that cause diverse human disease.</title>
        <authorList>
            <person name="Peacock C.S."/>
            <person name="Seeger K."/>
            <person name="Harris D."/>
            <person name="Murphy L."/>
            <person name="Ruiz J.C."/>
            <person name="Quail M.A."/>
            <person name="Peters N."/>
            <person name="Adlem E."/>
            <person name="Tivey A."/>
            <person name="Aslett M."/>
            <person name="Kerhornou A."/>
            <person name="Ivens A."/>
            <person name="Fraser A."/>
            <person name="Rajandream M.A."/>
            <person name="Carver T."/>
            <person name="Norbertczak H."/>
            <person name="Chillingworth T."/>
            <person name="Hance Z."/>
            <person name="Jagels K."/>
            <person name="Moule S."/>
            <person name="Ormond D."/>
            <person name="Rutter S."/>
            <person name="Squares R."/>
            <person name="Whitehead S."/>
            <person name="Rabbinowitsch E."/>
            <person name="Arrowsmith C."/>
            <person name="White B."/>
            <person name="Thurston S."/>
            <person name="Bringaud F."/>
            <person name="Baldauf S.L."/>
            <person name="Faulconbridge A."/>
            <person name="Jeffares D."/>
            <person name="Depledge D.P."/>
            <person name="Oyola S.O."/>
            <person name="Hilley J.D."/>
            <person name="Brito L.O."/>
            <person name="Tosi L.R."/>
            <person name="Barrell B."/>
            <person name="Cruz A.K."/>
            <person name="Mottram J.C."/>
            <person name="Smith D.F."/>
            <person name="Berriman M."/>
        </authorList>
    </citation>
    <scope>NUCLEOTIDE SEQUENCE [LARGE SCALE GENOMIC DNA]</scope>
    <source>
        <strain evidence="2 3">JPCM5</strain>
    </source>
</reference>
<dbReference type="VEuPathDB" id="TriTrypDB:LINF_240018000"/>
<reference evidence="2 3" key="2">
    <citation type="journal article" date="2011" name="Genome Res.">
        <title>Chromosome and gene copy number variation allow major structural change between species and strains of Leishmania.</title>
        <authorList>
            <person name="Rogers M.B."/>
            <person name="Hilley J.D."/>
            <person name="Dickens N.J."/>
            <person name="Wilkes J."/>
            <person name="Bates P.A."/>
            <person name="Depledge D.P."/>
            <person name="Harris D."/>
            <person name="Her Y."/>
            <person name="Herzyk P."/>
            <person name="Imamura H."/>
            <person name="Otto T.D."/>
            <person name="Sanders M."/>
            <person name="Seeger K."/>
            <person name="Dujardin J.C."/>
            <person name="Berriman M."/>
            <person name="Smith D.F."/>
            <person name="Hertz-Fowler C."/>
            <person name="Mottram J.C."/>
        </authorList>
    </citation>
    <scope>NUCLEOTIDE SEQUENCE [LARGE SCALE GENOMIC DNA]</scope>
    <source>
        <strain evidence="2 3">JPCM5</strain>
    </source>
</reference>
<keyword evidence="1" id="KW-0472">Membrane</keyword>
<keyword evidence="3" id="KW-1185">Reference proteome</keyword>
<dbReference type="eggNOG" id="ENOG502SMC2">
    <property type="taxonomic scope" value="Eukaryota"/>
</dbReference>
<dbReference type="RefSeq" id="XP_001465957.1">
    <property type="nucleotide sequence ID" value="XM_001465920.1"/>
</dbReference>
<evidence type="ECO:0000313" key="3">
    <source>
        <dbReference type="Proteomes" id="UP000008153"/>
    </source>
</evidence>
<dbReference type="PANTHER" id="PTHR33297">
    <property type="entry name" value="AMASTIN-LIKE SURFACE PROTEIN-LIKE PROTEIN-RELATED"/>
    <property type="match status" value="1"/>
</dbReference>
<dbReference type="InParanoid" id="A4I0W6"/>
<organism evidence="2 3">
    <name type="scientific">Leishmania infantum</name>
    <dbReference type="NCBI Taxonomy" id="5671"/>
    <lineage>
        <taxon>Eukaryota</taxon>
        <taxon>Discoba</taxon>
        <taxon>Euglenozoa</taxon>
        <taxon>Kinetoplastea</taxon>
        <taxon>Metakinetoplastina</taxon>
        <taxon>Trypanosomatida</taxon>
        <taxon>Trypanosomatidae</taxon>
        <taxon>Leishmaniinae</taxon>
        <taxon>Leishmania</taxon>
    </lineage>
</organism>
<dbReference type="KEGG" id="lif:LINJ_24_1310"/>
<gene>
    <name evidence="2" type="ORF">LINJ_24_1310</name>
</gene>
<name>A4I0W6_LEIIN</name>
<dbReference type="Pfam" id="PF07344">
    <property type="entry name" value="Amastin"/>
    <property type="match status" value="1"/>
</dbReference>
<keyword evidence="1" id="KW-1133">Transmembrane helix</keyword>
<accession>A4I0W6</accession>
<protein>
    <submittedName>
        <fullName evidence="2">Amastin-like surface protein-like protein</fullName>
    </submittedName>
</protein>
<dbReference type="OMA" id="HAINTPC"/>
<feature type="transmembrane region" description="Helical" evidence="1">
    <location>
        <begin position="187"/>
        <end position="207"/>
    </location>
</feature>
<dbReference type="EMBL" id="FR796456">
    <property type="protein sequence ID" value="CAM68390.1"/>
    <property type="molecule type" value="Genomic_DNA"/>
</dbReference>
<feature type="transmembrane region" description="Helical" evidence="1">
    <location>
        <begin position="255"/>
        <end position="278"/>
    </location>
</feature>
<sequence>MGPSPHSSIHHPPTRTLAFAFACFTTNPTPYHAINTPCAVSLSPSLILQQHAANSHLNHYRSFHLYRTLFLPCYPPVHLYRPPPTSGFALRTPNLPIFRLDTYGHRIHTKMPACLAYYTGAMCFTIIHFLAWAFAFVATPTAQFQTPGHGCYTMWGYRQFCGNVPYDLTGDAAFGCARRTSTMRCGAAFGVMASVCGFAGLVSAIVLNTQIQFPVIVPFVLAAVCIPCTMISWACVASVYNLTMCGDRFGSKYPYTAGFALMVASWGLELIAVVILACTTWTRPPKEEENAADAKH</sequence>
<proteinExistence type="predicted"/>
<dbReference type="InterPro" id="IPR009944">
    <property type="entry name" value="Amastin"/>
</dbReference>
<feature type="transmembrane region" description="Helical" evidence="1">
    <location>
        <begin position="115"/>
        <end position="138"/>
    </location>
</feature>
<feature type="transmembrane region" description="Helical" evidence="1">
    <location>
        <begin position="219"/>
        <end position="243"/>
    </location>
</feature>
<dbReference type="AlphaFoldDB" id="A4I0W6"/>
<dbReference type="PANTHER" id="PTHR33297:SF4">
    <property type="entry name" value="AMASTIN"/>
    <property type="match status" value="1"/>
</dbReference>
<dbReference type="GeneID" id="5069386"/>
<keyword evidence="1" id="KW-0812">Transmembrane</keyword>
<dbReference type="Proteomes" id="UP000008153">
    <property type="component" value="Chromosome 24"/>
</dbReference>
<evidence type="ECO:0000313" key="2">
    <source>
        <dbReference type="EMBL" id="CAM68390.1"/>
    </source>
</evidence>
<evidence type="ECO:0000256" key="1">
    <source>
        <dbReference type="SAM" id="Phobius"/>
    </source>
</evidence>